<dbReference type="RefSeq" id="WP_189130181.1">
    <property type="nucleotide sequence ID" value="NZ_BMMS01000003.1"/>
</dbReference>
<comment type="caution">
    <text evidence="1">The sequence shown here is derived from an EMBL/GenBank/DDBJ whole genome shotgun (WGS) entry which is preliminary data.</text>
</comment>
<organism evidence="1 2">
    <name type="scientific">Wenjunlia tyrosinilytica</name>
    <dbReference type="NCBI Taxonomy" id="1544741"/>
    <lineage>
        <taxon>Bacteria</taxon>
        <taxon>Bacillati</taxon>
        <taxon>Actinomycetota</taxon>
        <taxon>Actinomycetes</taxon>
        <taxon>Kitasatosporales</taxon>
        <taxon>Streptomycetaceae</taxon>
        <taxon>Wenjunlia</taxon>
    </lineage>
</organism>
<sequence>MPNPSAGAPDAALHAFRGPPRTVAECLYALPRHVVEGRVCALLLQGAGAARVHLLERVAADDARGPVAVWEGTALGTLPSRVAALLGTDTPEVTNAVRAALRAHGEYHDLGTVPCPPSPRGAFGHPMTAFARAGEVTAFVVAAT</sequence>
<protein>
    <submittedName>
        <fullName evidence="1">Uncharacterized protein</fullName>
    </submittedName>
</protein>
<reference evidence="1" key="1">
    <citation type="journal article" date="2014" name="Int. J. Syst. Evol. Microbiol.">
        <title>Complete genome sequence of Corynebacterium casei LMG S-19264T (=DSM 44701T), isolated from a smear-ripened cheese.</title>
        <authorList>
            <consortium name="US DOE Joint Genome Institute (JGI-PGF)"/>
            <person name="Walter F."/>
            <person name="Albersmeier A."/>
            <person name="Kalinowski J."/>
            <person name="Ruckert C."/>
        </authorList>
    </citation>
    <scope>NUCLEOTIDE SEQUENCE</scope>
    <source>
        <strain evidence="1">CGMCC 4.7201</strain>
    </source>
</reference>
<accession>A0A917ZIF3</accession>
<dbReference type="Proteomes" id="UP000641932">
    <property type="component" value="Unassembled WGS sequence"/>
</dbReference>
<reference evidence="1" key="2">
    <citation type="submission" date="2020-09" db="EMBL/GenBank/DDBJ databases">
        <authorList>
            <person name="Sun Q."/>
            <person name="Zhou Y."/>
        </authorList>
    </citation>
    <scope>NUCLEOTIDE SEQUENCE</scope>
    <source>
        <strain evidence="1">CGMCC 4.7201</strain>
    </source>
</reference>
<dbReference type="AlphaFoldDB" id="A0A917ZIF3"/>
<evidence type="ECO:0000313" key="1">
    <source>
        <dbReference type="EMBL" id="GGO82397.1"/>
    </source>
</evidence>
<gene>
    <name evidence="1" type="ORF">GCM10012280_08900</name>
</gene>
<proteinExistence type="predicted"/>
<dbReference type="EMBL" id="BMMS01000003">
    <property type="protein sequence ID" value="GGO82397.1"/>
    <property type="molecule type" value="Genomic_DNA"/>
</dbReference>
<name>A0A917ZIF3_9ACTN</name>
<keyword evidence="2" id="KW-1185">Reference proteome</keyword>
<evidence type="ECO:0000313" key="2">
    <source>
        <dbReference type="Proteomes" id="UP000641932"/>
    </source>
</evidence>